<dbReference type="CDD" id="cd00067">
    <property type="entry name" value="GAL4"/>
    <property type="match status" value="1"/>
</dbReference>
<dbReference type="GO" id="GO:0000981">
    <property type="term" value="F:DNA-binding transcription factor activity, RNA polymerase II-specific"/>
    <property type="evidence" value="ECO:0007669"/>
    <property type="project" value="InterPro"/>
</dbReference>
<evidence type="ECO:0000256" key="3">
    <source>
        <dbReference type="SAM" id="Phobius"/>
    </source>
</evidence>
<keyword evidence="3" id="KW-1133">Transmembrane helix</keyword>
<keyword evidence="3" id="KW-0812">Transmembrane</keyword>
<gene>
    <name evidence="4" type="ORF">QBC37DRAFT_4695</name>
</gene>
<evidence type="ECO:0000313" key="4">
    <source>
        <dbReference type="EMBL" id="KAK4220257.1"/>
    </source>
</evidence>
<feature type="compositionally biased region" description="Basic residues" evidence="2">
    <location>
        <begin position="101"/>
        <end position="110"/>
    </location>
</feature>
<organism evidence="4 5">
    <name type="scientific">Rhypophila decipiens</name>
    <dbReference type="NCBI Taxonomy" id="261697"/>
    <lineage>
        <taxon>Eukaryota</taxon>
        <taxon>Fungi</taxon>
        <taxon>Dikarya</taxon>
        <taxon>Ascomycota</taxon>
        <taxon>Pezizomycotina</taxon>
        <taxon>Sordariomycetes</taxon>
        <taxon>Sordariomycetidae</taxon>
        <taxon>Sordariales</taxon>
        <taxon>Naviculisporaceae</taxon>
        <taxon>Rhypophila</taxon>
    </lineage>
</organism>
<dbReference type="Proteomes" id="UP001301769">
    <property type="component" value="Unassembled WGS sequence"/>
</dbReference>
<sequence length="814" mass="92273">MNNHTFLKKRRGYLPDEGQSPERGLEVLTQSSPISFDLQSLSGAHDYILRTAPITNVTVTISLEKLLDYSEETHHELLNLGAKSLDVPAHILHQLSFDFRSHRRHHRARPRPQPQPQPLSQLPQQTEFHPHKRLRLDTSDPMPVPYSDSPARQADHEKPLLSGQPGGQNEESPSIQSGWSSSRIADCLASFAICPPYTTSYETAYQPLPTSEAYCYGQSRPALDNGVVSLQPQSQLPPNPAALAAGQPDMFPCDDPSMMAHYLPTYPPMQPTQAPGMQPTTSREGMAYPTTSAIDRYPGNNEANRAVTGLGIQDQISPLAAPVGPSPMPTPYPVDGGSPAFGQYNGFASLPGAPFNPQDRYPIKVEQDAMDAYGRPLSYDLFQHQKTLPAKRGPFKDNEQRLATARTRKKGSCIRCRMQRIRCVEDEDEGGGPCIPCRKIISNSRIYRLNCLRWKITDVKLFKPGQVKGLEWTLRWKDSVVDDIGSWASSESRFIYVTEGYTGRGVKLQVRRFQPQQGDRLERSWYSNGQKRTKEIPAFAIVDMDAAKKSFDDYIKNGLVACCERILGSPGELLYRTYSLALKAMQDPTTSKVERDLLTTTLDLWMSVRLTTKSFEIIGNETLGMNRQEFEDDSNPLKGKIPLPPVMGAQIDSILIHQVQPQLRRTTLEELQKMTQEKKQKTWLITYLVTFILLHNIALITRHDAEYAKKHGMKGRWARECNVKEYNLGANTLLAYFHYCNKGIYPFSSECRDQDLQTLAELDDDAIELVKFTRDYVLKQKEPWAMLLANEKYEDEYYYVSQLFEQNWQPRTMV</sequence>
<dbReference type="GO" id="GO:0008270">
    <property type="term" value="F:zinc ion binding"/>
    <property type="evidence" value="ECO:0007669"/>
    <property type="project" value="InterPro"/>
</dbReference>
<evidence type="ECO:0008006" key="6">
    <source>
        <dbReference type="Google" id="ProtNLM"/>
    </source>
</evidence>
<feature type="transmembrane region" description="Helical" evidence="3">
    <location>
        <begin position="682"/>
        <end position="701"/>
    </location>
</feature>
<evidence type="ECO:0000313" key="5">
    <source>
        <dbReference type="Proteomes" id="UP001301769"/>
    </source>
</evidence>
<keyword evidence="3" id="KW-0472">Membrane</keyword>
<dbReference type="InterPro" id="IPR052973">
    <property type="entry name" value="Fungal_sec-metab_reg_TF"/>
</dbReference>
<dbReference type="PANTHER" id="PTHR35392">
    <property type="entry name" value="ZN(II)2CYS6 TRANSCRIPTION FACTOR (EUROFUNG)-RELATED-RELATED"/>
    <property type="match status" value="1"/>
</dbReference>
<reference evidence="4" key="1">
    <citation type="journal article" date="2023" name="Mol. Phylogenet. Evol.">
        <title>Genome-scale phylogeny and comparative genomics of the fungal order Sordariales.</title>
        <authorList>
            <person name="Hensen N."/>
            <person name="Bonometti L."/>
            <person name="Westerberg I."/>
            <person name="Brannstrom I.O."/>
            <person name="Guillou S."/>
            <person name="Cros-Aarteil S."/>
            <person name="Calhoun S."/>
            <person name="Haridas S."/>
            <person name="Kuo A."/>
            <person name="Mondo S."/>
            <person name="Pangilinan J."/>
            <person name="Riley R."/>
            <person name="LaButti K."/>
            <person name="Andreopoulos B."/>
            <person name="Lipzen A."/>
            <person name="Chen C."/>
            <person name="Yan M."/>
            <person name="Daum C."/>
            <person name="Ng V."/>
            <person name="Clum A."/>
            <person name="Steindorff A."/>
            <person name="Ohm R.A."/>
            <person name="Martin F."/>
            <person name="Silar P."/>
            <person name="Natvig D.O."/>
            <person name="Lalanne C."/>
            <person name="Gautier V."/>
            <person name="Ament-Velasquez S.L."/>
            <person name="Kruys A."/>
            <person name="Hutchinson M.I."/>
            <person name="Powell A.J."/>
            <person name="Barry K."/>
            <person name="Miller A.N."/>
            <person name="Grigoriev I.V."/>
            <person name="Debuchy R."/>
            <person name="Gladieux P."/>
            <person name="Hiltunen Thoren M."/>
            <person name="Johannesson H."/>
        </authorList>
    </citation>
    <scope>NUCLEOTIDE SEQUENCE</scope>
    <source>
        <strain evidence="4">PSN293</strain>
    </source>
</reference>
<dbReference type="InterPro" id="IPR001138">
    <property type="entry name" value="Zn2Cys6_DnaBD"/>
</dbReference>
<reference evidence="4" key="2">
    <citation type="submission" date="2023-05" db="EMBL/GenBank/DDBJ databases">
        <authorList>
            <consortium name="Lawrence Berkeley National Laboratory"/>
            <person name="Steindorff A."/>
            <person name="Hensen N."/>
            <person name="Bonometti L."/>
            <person name="Westerberg I."/>
            <person name="Brannstrom I.O."/>
            <person name="Guillou S."/>
            <person name="Cros-Aarteil S."/>
            <person name="Calhoun S."/>
            <person name="Haridas S."/>
            <person name="Kuo A."/>
            <person name="Mondo S."/>
            <person name="Pangilinan J."/>
            <person name="Riley R."/>
            <person name="Labutti K."/>
            <person name="Andreopoulos B."/>
            <person name="Lipzen A."/>
            <person name="Chen C."/>
            <person name="Yanf M."/>
            <person name="Daum C."/>
            <person name="Ng V."/>
            <person name="Clum A."/>
            <person name="Ohm R."/>
            <person name="Martin F."/>
            <person name="Silar P."/>
            <person name="Natvig D."/>
            <person name="Lalanne C."/>
            <person name="Gautier V."/>
            <person name="Ament-Velasquez S.L."/>
            <person name="Kruys A."/>
            <person name="Hutchinson M.I."/>
            <person name="Powell A.J."/>
            <person name="Barry K."/>
            <person name="Miller A.N."/>
            <person name="Grigoriev I.V."/>
            <person name="Debuchy R."/>
            <person name="Gladieux P."/>
            <person name="Thoren M.H."/>
            <person name="Johannesson H."/>
        </authorList>
    </citation>
    <scope>NUCLEOTIDE SEQUENCE</scope>
    <source>
        <strain evidence="4">PSN293</strain>
    </source>
</reference>
<evidence type="ECO:0000256" key="2">
    <source>
        <dbReference type="SAM" id="MobiDB-lite"/>
    </source>
</evidence>
<keyword evidence="5" id="KW-1185">Reference proteome</keyword>
<dbReference type="PANTHER" id="PTHR35392:SF3">
    <property type="entry name" value="ZN(2)-C6 FUNGAL-TYPE DOMAIN-CONTAINING PROTEIN"/>
    <property type="match status" value="1"/>
</dbReference>
<feature type="region of interest" description="Disordered" evidence="2">
    <location>
        <begin position="101"/>
        <end position="178"/>
    </location>
</feature>
<feature type="region of interest" description="Disordered" evidence="2">
    <location>
        <begin position="1"/>
        <end position="23"/>
    </location>
</feature>
<feature type="compositionally biased region" description="Polar residues" evidence="2">
    <location>
        <begin position="167"/>
        <end position="178"/>
    </location>
</feature>
<feature type="compositionally biased region" description="Basic residues" evidence="2">
    <location>
        <begin position="1"/>
        <end position="12"/>
    </location>
</feature>
<evidence type="ECO:0000256" key="1">
    <source>
        <dbReference type="ARBA" id="ARBA00023242"/>
    </source>
</evidence>
<protein>
    <recommendedName>
        <fullName evidence="6">Zn(2)-C6 fungal-type domain-containing protein</fullName>
    </recommendedName>
</protein>
<name>A0AAN6YPZ2_9PEZI</name>
<accession>A0AAN6YPZ2</accession>
<dbReference type="EMBL" id="MU858045">
    <property type="protein sequence ID" value="KAK4220257.1"/>
    <property type="molecule type" value="Genomic_DNA"/>
</dbReference>
<keyword evidence="1" id="KW-0539">Nucleus</keyword>
<dbReference type="AlphaFoldDB" id="A0AAN6YPZ2"/>
<comment type="caution">
    <text evidence="4">The sequence shown here is derived from an EMBL/GenBank/DDBJ whole genome shotgun (WGS) entry which is preliminary data.</text>
</comment>
<proteinExistence type="predicted"/>